<protein>
    <submittedName>
        <fullName evidence="1">Head-tail adaptor protein</fullName>
    </submittedName>
</protein>
<dbReference type="Gene3D" id="2.40.10.270">
    <property type="entry name" value="Bacteriophage SPP1 head-tail adaptor protein"/>
    <property type="match status" value="1"/>
</dbReference>
<gene>
    <name evidence="1" type="ORF">C5U62_22790</name>
    <name evidence="2" type="ORF">DMX08_19390</name>
</gene>
<evidence type="ECO:0000313" key="1">
    <source>
        <dbReference type="EMBL" id="PUA43457.1"/>
    </source>
</evidence>
<organism evidence="1 3">
    <name type="scientific">Pseudomonas protegens</name>
    <dbReference type="NCBI Taxonomy" id="380021"/>
    <lineage>
        <taxon>Bacteria</taxon>
        <taxon>Pseudomonadati</taxon>
        <taxon>Pseudomonadota</taxon>
        <taxon>Gammaproteobacteria</taxon>
        <taxon>Pseudomonadales</taxon>
        <taxon>Pseudomonadaceae</taxon>
        <taxon>Pseudomonas</taxon>
    </lineage>
</organism>
<dbReference type="RefSeq" id="WP_108545662.1">
    <property type="nucleotide sequence ID" value="NZ_PYJM01000005.1"/>
</dbReference>
<dbReference type="AlphaFoldDB" id="A0A2T6GH24"/>
<sequence>MKAGILRHRIDFEAPGLVQDPESGEVVPGWLPVRQRVAAGYQPMSARDVLTAQTANSEATGRFVIRRWPELAPTMRIIHRGLFYSIIGQPIPDPDSGLEYVTILVATGVKDG</sequence>
<evidence type="ECO:0000313" key="2">
    <source>
        <dbReference type="EMBL" id="PYC33867.1"/>
    </source>
</evidence>
<dbReference type="Proteomes" id="UP000248188">
    <property type="component" value="Unassembled WGS sequence"/>
</dbReference>
<dbReference type="EMBL" id="QJRN01000012">
    <property type="protein sequence ID" value="PYC33867.1"/>
    <property type="molecule type" value="Genomic_DNA"/>
</dbReference>
<reference evidence="1 3" key="1">
    <citation type="submission" date="2018-03" db="EMBL/GenBank/DDBJ databases">
        <title>Draft genome sequence of the plant growth promoting rhizobacterium Pseudomonas protegens strain BNJ-SS-45 isolated from wheat (Triticum aestivum) rhizosphere.</title>
        <authorList>
            <person name="Bajpai A."/>
            <person name="Shende K."/>
            <person name="Meena N."/>
            <person name="Upadhyayula S.R."/>
            <person name="Suravajhala P."/>
            <person name="Medicherla K.M."/>
            <person name="Johri B.N."/>
        </authorList>
    </citation>
    <scope>NUCLEOTIDE SEQUENCE [LARGE SCALE GENOMIC DNA]</scope>
    <source>
        <strain evidence="1 3">BNJ-SS-45</strain>
    </source>
</reference>
<proteinExistence type="predicted"/>
<dbReference type="Pfam" id="PF05521">
    <property type="entry name" value="Phage_HCP"/>
    <property type="match status" value="1"/>
</dbReference>
<dbReference type="EMBL" id="PYJM01000005">
    <property type="protein sequence ID" value="PUA43457.1"/>
    <property type="molecule type" value="Genomic_DNA"/>
</dbReference>
<dbReference type="NCBIfam" id="TIGR01563">
    <property type="entry name" value="gp16_SPP1"/>
    <property type="match status" value="1"/>
</dbReference>
<name>A0A2T6GH24_9PSED</name>
<evidence type="ECO:0000313" key="4">
    <source>
        <dbReference type="Proteomes" id="UP000248188"/>
    </source>
</evidence>
<dbReference type="InterPro" id="IPR038666">
    <property type="entry name" value="SSP1_head-tail_sf"/>
</dbReference>
<evidence type="ECO:0000313" key="3">
    <source>
        <dbReference type="Proteomes" id="UP000244178"/>
    </source>
</evidence>
<reference evidence="2 4" key="2">
    <citation type="submission" date="2018-06" db="EMBL/GenBank/DDBJ databases">
        <title>Pseudomonas diversity within urban Lake Michigan freshwaters.</title>
        <authorList>
            <person name="Batrich M."/>
            <person name="Hatzopoulos T."/>
            <person name="Putonti C."/>
        </authorList>
    </citation>
    <scope>NUCLEOTIDE SEQUENCE [LARGE SCALE GENOMIC DNA]</scope>
    <source>
        <strain evidence="2 4">MB-090624</strain>
    </source>
</reference>
<comment type="caution">
    <text evidence="1">The sequence shown here is derived from an EMBL/GenBank/DDBJ whole genome shotgun (WGS) entry which is preliminary data.</text>
</comment>
<dbReference type="Proteomes" id="UP000244178">
    <property type="component" value="Unassembled WGS sequence"/>
</dbReference>
<accession>A0A2T6GH24</accession>
<dbReference type="InterPro" id="IPR008767">
    <property type="entry name" value="Phage_SPP1_head-tail_adaptor"/>
</dbReference>